<gene>
    <name evidence="1" type="ORF">METZ01_LOCUS120092</name>
</gene>
<feature type="non-terminal residue" evidence="1">
    <location>
        <position position="40"/>
    </location>
</feature>
<protein>
    <submittedName>
        <fullName evidence="1">Uncharacterized protein</fullName>
    </submittedName>
</protein>
<organism evidence="1">
    <name type="scientific">marine metagenome</name>
    <dbReference type="NCBI Taxonomy" id="408172"/>
    <lineage>
        <taxon>unclassified sequences</taxon>
        <taxon>metagenomes</taxon>
        <taxon>ecological metagenomes</taxon>
    </lineage>
</organism>
<evidence type="ECO:0000313" key="1">
    <source>
        <dbReference type="EMBL" id="SVA67238.1"/>
    </source>
</evidence>
<accession>A0A381XR87</accession>
<sequence>MQRWLFILMMASSLAISQAAPVTELPWSFKPLAVQSLPKT</sequence>
<reference evidence="1" key="1">
    <citation type="submission" date="2018-05" db="EMBL/GenBank/DDBJ databases">
        <authorList>
            <person name="Lanie J.A."/>
            <person name="Ng W.-L."/>
            <person name="Kazmierczak K.M."/>
            <person name="Andrzejewski T.M."/>
            <person name="Davidsen T.M."/>
            <person name="Wayne K.J."/>
            <person name="Tettelin H."/>
            <person name="Glass J.I."/>
            <person name="Rusch D."/>
            <person name="Podicherti R."/>
            <person name="Tsui H.-C.T."/>
            <person name="Winkler M.E."/>
        </authorList>
    </citation>
    <scope>NUCLEOTIDE SEQUENCE</scope>
</reference>
<dbReference type="EMBL" id="UINC01016077">
    <property type="protein sequence ID" value="SVA67238.1"/>
    <property type="molecule type" value="Genomic_DNA"/>
</dbReference>
<name>A0A381XR87_9ZZZZ</name>
<proteinExistence type="predicted"/>
<dbReference type="AlphaFoldDB" id="A0A381XR87"/>